<dbReference type="Proteomes" id="UP000735302">
    <property type="component" value="Unassembled WGS sequence"/>
</dbReference>
<accession>A0AAV4CK80</accession>
<keyword evidence="2" id="KW-0472">Membrane</keyword>
<name>A0AAV4CK80_9GAST</name>
<feature type="region of interest" description="Disordered" evidence="1">
    <location>
        <begin position="1"/>
        <end position="46"/>
    </location>
</feature>
<feature type="transmembrane region" description="Helical" evidence="2">
    <location>
        <begin position="102"/>
        <end position="125"/>
    </location>
</feature>
<evidence type="ECO:0000313" key="4">
    <source>
        <dbReference type="Proteomes" id="UP000735302"/>
    </source>
</evidence>
<proteinExistence type="predicted"/>
<feature type="compositionally biased region" description="Low complexity" evidence="1">
    <location>
        <begin position="24"/>
        <end position="33"/>
    </location>
</feature>
<comment type="caution">
    <text evidence="3">The sequence shown here is derived from an EMBL/GenBank/DDBJ whole genome shotgun (WGS) entry which is preliminary data.</text>
</comment>
<sequence length="154" mass="16902">MGTHGLGIRLPPWQAIPPPPVPAPKKSAQPKAKGASSTPSPKSVSGIAKKQAEVLAALKKDELESKEEKVKAKPARRSSAQQEKKGQKKQASAKNENEKPRYFLWLSIKISFLKISLALCLWALLGFSVGFCDGADANRFMCFQMRLSYSQLYS</sequence>
<keyword evidence="4" id="KW-1185">Reference proteome</keyword>
<feature type="compositionally biased region" description="Pro residues" evidence="1">
    <location>
        <begin position="14"/>
        <end position="23"/>
    </location>
</feature>
<dbReference type="AlphaFoldDB" id="A0AAV4CK80"/>
<keyword evidence="2" id="KW-0812">Transmembrane</keyword>
<organism evidence="3 4">
    <name type="scientific">Plakobranchus ocellatus</name>
    <dbReference type="NCBI Taxonomy" id="259542"/>
    <lineage>
        <taxon>Eukaryota</taxon>
        <taxon>Metazoa</taxon>
        <taxon>Spiralia</taxon>
        <taxon>Lophotrochozoa</taxon>
        <taxon>Mollusca</taxon>
        <taxon>Gastropoda</taxon>
        <taxon>Heterobranchia</taxon>
        <taxon>Euthyneura</taxon>
        <taxon>Panpulmonata</taxon>
        <taxon>Sacoglossa</taxon>
        <taxon>Placobranchoidea</taxon>
        <taxon>Plakobranchidae</taxon>
        <taxon>Plakobranchus</taxon>
    </lineage>
</organism>
<dbReference type="EMBL" id="BLXT01006498">
    <property type="protein sequence ID" value="GFO31942.1"/>
    <property type="molecule type" value="Genomic_DNA"/>
</dbReference>
<evidence type="ECO:0000256" key="2">
    <source>
        <dbReference type="SAM" id="Phobius"/>
    </source>
</evidence>
<feature type="region of interest" description="Disordered" evidence="1">
    <location>
        <begin position="64"/>
        <end position="96"/>
    </location>
</feature>
<gene>
    <name evidence="3" type="ORF">PoB_005844700</name>
</gene>
<protein>
    <submittedName>
        <fullName evidence="3">Uncharacterized protein</fullName>
    </submittedName>
</protein>
<evidence type="ECO:0000313" key="3">
    <source>
        <dbReference type="EMBL" id="GFO31942.1"/>
    </source>
</evidence>
<reference evidence="3 4" key="1">
    <citation type="journal article" date="2021" name="Elife">
        <title>Chloroplast acquisition without the gene transfer in kleptoplastic sea slugs, Plakobranchus ocellatus.</title>
        <authorList>
            <person name="Maeda T."/>
            <person name="Takahashi S."/>
            <person name="Yoshida T."/>
            <person name="Shimamura S."/>
            <person name="Takaki Y."/>
            <person name="Nagai Y."/>
            <person name="Toyoda A."/>
            <person name="Suzuki Y."/>
            <person name="Arimoto A."/>
            <person name="Ishii H."/>
            <person name="Satoh N."/>
            <person name="Nishiyama T."/>
            <person name="Hasebe M."/>
            <person name="Maruyama T."/>
            <person name="Minagawa J."/>
            <person name="Obokata J."/>
            <person name="Shigenobu S."/>
        </authorList>
    </citation>
    <scope>NUCLEOTIDE SEQUENCE [LARGE SCALE GENOMIC DNA]</scope>
</reference>
<evidence type="ECO:0000256" key="1">
    <source>
        <dbReference type="SAM" id="MobiDB-lite"/>
    </source>
</evidence>
<keyword evidence="2" id="KW-1133">Transmembrane helix</keyword>